<gene>
    <name evidence="1" type="ORF">GCM10017781_16480</name>
    <name evidence="2" type="ORF">HNQ07_001591</name>
</gene>
<accession>A0A7W8KDF5</accession>
<comment type="caution">
    <text evidence="2">The sequence shown here is derived from an EMBL/GenBank/DDBJ whole genome shotgun (WGS) entry which is preliminary data.</text>
</comment>
<proteinExistence type="predicted"/>
<dbReference type="EMBL" id="JACHFK010000003">
    <property type="protein sequence ID" value="MBB5376134.1"/>
    <property type="molecule type" value="Genomic_DNA"/>
</dbReference>
<organism evidence="2 3">
    <name type="scientific">Deinococcus metalli</name>
    <dbReference type="NCBI Taxonomy" id="1141878"/>
    <lineage>
        <taxon>Bacteria</taxon>
        <taxon>Thermotogati</taxon>
        <taxon>Deinococcota</taxon>
        <taxon>Deinococci</taxon>
        <taxon>Deinococcales</taxon>
        <taxon>Deinococcaceae</taxon>
        <taxon>Deinococcus</taxon>
    </lineage>
</organism>
<evidence type="ECO:0000313" key="1">
    <source>
        <dbReference type="EMBL" id="GHF40542.1"/>
    </source>
</evidence>
<dbReference type="AlphaFoldDB" id="A0A7W8KDF5"/>
<dbReference type="EMBL" id="BNAJ01000003">
    <property type="protein sequence ID" value="GHF40542.1"/>
    <property type="molecule type" value="Genomic_DNA"/>
</dbReference>
<reference evidence="1" key="4">
    <citation type="submission" date="2024-05" db="EMBL/GenBank/DDBJ databases">
        <authorList>
            <person name="Sun Q."/>
            <person name="Zhou Y."/>
        </authorList>
    </citation>
    <scope>NUCLEOTIDE SEQUENCE</scope>
    <source>
        <strain evidence="1">CGMCC 1.18437</strain>
    </source>
</reference>
<evidence type="ECO:0000313" key="3">
    <source>
        <dbReference type="Proteomes" id="UP000539473"/>
    </source>
</evidence>
<protein>
    <submittedName>
        <fullName evidence="2">Uncharacterized protein</fullName>
    </submittedName>
</protein>
<dbReference type="RefSeq" id="WP_184110420.1">
    <property type="nucleotide sequence ID" value="NZ_BNAJ01000003.1"/>
</dbReference>
<name>A0A7W8KDF5_9DEIO</name>
<reference evidence="2 3" key="3">
    <citation type="submission" date="2020-08" db="EMBL/GenBank/DDBJ databases">
        <title>Genomic Encyclopedia of Type Strains, Phase IV (KMG-IV): sequencing the most valuable type-strain genomes for metagenomic binning, comparative biology and taxonomic classification.</title>
        <authorList>
            <person name="Goeker M."/>
        </authorList>
    </citation>
    <scope>NUCLEOTIDE SEQUENCE [LARGE SCALE GENOMIC DNA]</scope>
    <source>
        <strain evidence="2 3">DSM 27521</strain>
    </source>
</reference>
<dbReference type="Proteomes" id="UP000539473">
    <property type="component" value="Unassembled WGS sequence"/>
</dbReference>
<sequence>MRERLFWLIPVLPVLALVAGTVAVGGWTPGGRPARHGGALQPLLRACEADLRRQHPQAPAFRLAVEKHDSVSNEVGVDGHHLRWQLSGTLTTLGDGERFVFDCDLDQAGAAVGVTFSHASVWWTPPPD</sequence>
<dbReference type="Proteomes" id="UP000619376">
    <property type="component" value="Unassembled WGS sequence"/>
</dbReference>
<reference evidence="1" key="1">
    <citation type="journal article" date="2014" name="Int. J. Syst. Evol. Microbiol.">
        <title>Complete genome of a new Firmicutes species belonging to the dominant human colonic microbiota ('Ruminococcus bicirculans') reveals two chromosomes and a selective capacity to utilize plant glucans.</title>
        <authorList>
            <consortium name="NISC Comparative Sequencing Program"/>
            <person name="Wegmann U."/>
            <person name="Louis P."/>
            <person name="Goesmann A."/>
            <person name="Henrissat B."/>
            <person name="Duncan S.H."/>
            <person name="Flint H.J."/>
        </authorList>
    </citation>
    <scope>NUCLEOTIDE SEQUENCE</scope>
    <source>
        <strain evidence="1">CGMCC 1.18437</strain>
    </source>
</reference>
<evidence type="ECO:0000313" key="4">
    <source>
        <dbReference type="Proteomes" id="UP000619376"/>
    </source>
</evidence>
<evidence type="ECO:0000313" key="2">
    <source>
        <dbReference type="EMBL" id="MBB5376134.1"/>
    </source>
</evidence>
<reference evidence="4" key="2">
    <citation type="journal article" date="2019" name="Int. J. Syst. Evol. Microbiol.">
        <title>The Global Catalogue of Microorganisms (GCM) 10K type strain sequencing project: providing services to taxonomists for standard genome sequencing and annotation.</title>
        <authorList>
            <consortium name="The Broad Institute Genomics Platform"/>
            <consortium name="The Broad Institute Genome Sequencing Center for Infectious Disease"/>
            <person name="Wu L."/>
            <person name="Ma J."/>
        </authorList>
    </citation>
    <scope>NUCLEOTIDE SEQUENCE [LARGE SCALE GENOMIC DNA]</scope>
    <source>
        <strain evidence="4">CGMCC 1.18437</strain>
    </source>
</reference>
<keyword evidence="4" id="KW-1185">Reference proteome</keyword>